<dbReference type="PROSITE" id="PS00194">
    <property type="entry name" value="THIOREDOXIN_1"/>
    <property type="match status" value="1"/>
</dbReference>
<feature type="site" description="Contributes to redox potential value" evidence="3">
    <location>
        <position position="31"/>
    </location>
</feature>
<dbReference type="KEGG" id="bdw:94335499"/>
<proteinExistence type="inferred from homology"/>
<organism evidence="6 7">
    <name type="scientific">Babesia duncani</name>
    <dbReference type="NCBI Taxonomy" id="323732"/>
    <lineage>
        <taxon>Eukaryota</taxon>
        <taxon>Sar</taxon>
        <taxon>Alveolata</taxon>
        <taxon>Apicomplexa</taxon>
        <taxon>Aconoidasida</taxon>
        <taxon>Piroplasmida</taxon>
        <taxon>Babesiidae</taxon>
        <taxon>Babesia</taxon>
    </lineage>
</organism>
<feature type="site" description="Deprotonates C-terminal active site Cys" evidence="3">
    <location>
        <position position="24"/>
    </location>
</feature>
<dbReference type="Gene3D" id="3.40.30.10">
    <property type="entry name" value="Glutaredoxin"/>
    <property type="match status" value="1"/>
</dbReference>
<feature type="domain" description="Thioredoxin" evidence="5">
    <location>
        <begin position="1"/>
        <end position="104"/>
    </location>
</feature>
<gene>
    <name evidence="6" type="ORF">BdWA1_001201</name>
</gene>
<evidence type="ECO:0000313" key="6">
    <source>
        <dbReference type="EMBL" id="KAK2198192.1"/>
    </source>
</evidence>
<dbReference type="InterPro" id="IPR005746">
    <property type="entry name" value="Thioredoxin"/>
</dbReference>
<reference evidence="6" key="1">
    <citation type="journal article" date="2023" name="Nat. Microbiol.">
        <title>Babesia duncani multi-omics identifies virulence factors and drug targets.</title>
        <authorList>
            <person name="Singh P."/>
            <person name="Lonardi S."/>
            <person name="Liang Q."/>
            <person name="Vydyam P."/>
            <person name="Khabirova E."/>
            <person name="Fang T."/>
            <person name="Gihaz S."/>
            <person name="Thekkiniath J."/>
            <person name="Munshi M."/>
            <person name="Abel S."/>
            <person name="Ciampossin L."/>
            <person name="Batugedara G."/>
            <person name="Gupta M."/>
            <person name="Lu X.M."/>
            <person name="Lenz T."/>
            <person name="Chakravarty S."/>
            <person name="Cornillot E."/>
            <person name="Hu Y."/>
            <person name="Ma W."/>
            <person name="Gonzalez L.M."/>
            <person name="Sanchez S."/>
            <person name="Estrada K."/>
            <person name="Sanchez-Flores A."/>
            <person name="Montero E."/>
            <person name="Harb O.S."/>
            <person name="Le Roch K.G."/>
            <person name="Mamoun C.B."/>
        </authorList>
    </citation>
    <scope>NUCLEOTIDE SEQUENCE</scope>
    <source>
        <strain evidence="6">WA1</strain>
    </source>
</reference>
<feature type="active site" description="Nucleophile" evidence="3">
    <location>
        <position position="30"/>
    </location>
</feature>
<dbReference type="InterPro" id="IPR036249">
    <property type="entry name" value="Thioredoxin-like_sf"/>
</dbReference>
<keyword evidence="1 4" id="KW-1015">Disulfide bond</keyword>
<dbReference type="RefSeq" id="XP_067805034.1">
    <property type="nucleotide sequence ID" value="XM_067946243.1"/>
</dbReference>
<dbReference type="SUPFAM" id="SSF52833">
    <property type="entry name" value="Thioredoxin-like"/>
    <property type="match status" value="1"/>
</dbReference>
<accession>A0AAD9UQS7</accession>
<comment type="similarity">
    <text evidence="2">Belongs to the thioredoxin family.</text>
</comment>
<evidence type="ECO:0000256" key="3">
    <source>
        <dbReference type="PIRSR" id="PIRSR000077-1"/>
    </source>
</evidence>
<dbReference type="EMBL" id="JALLKP010000001">
    <property type="protein sequence ID" value="KAK2198192.1"/>
    <property type="molecule type" value="Genomic_DNA"/>
</dbReference>
<dbReference type="InterPro" id="IPR017937">
    <property type="entry name" value="Thioredoxin_CS"/>
</dbReference>
<evidence type="ECO:0000313" key="7">
    <source>
        <dbReference type="Proteomes" id="UP001214638"/>
    </source>
</evidence>
<dbReference type="PRINTS" id="PR00421">
    <property type="entry name" value="THIOREDOXIN"/>
</dbReference>
<dbReference type="AlphaFoldDB" id="A0AAD9UQS7"/>
<feature type="disulfide bond" description="Redox-active" evidence="4">
    <location>
        <begin position="30"/>
        <end position="33"/>
    </location>
</feature>
<feature type="site" description="Contributes to redox potential value" evidence="3">
    <location>
        <position position="32"/>
    </location>
</feature>
<evidence type="ECO:0000256" key="4">
    <source>
        <dbReference type="PIRSR" id="PIRSR000077-4"/>
    </source>
</evidence>
<sequence>MVKQVQTIEEFTTFVSRPEVLVVDFFATWCGPCVKFAPVFEEIAKAYPKATFIKVNIEEIPELQTTYAITSIPAFKVIKDGKVVGEAVGANRQTLEAVIDKALAF</sequence>
<name>A0AAD9UQS7_9APIC</name>
<dbReference type="PANTHER" id="PTHR46115">
    <property type="entry name" value="THIOREDOXIN-LIKE PROTEIN 1"/>
    <property type="match status" value="1"/>
</dbReference>
<keyword evidence="4" id="KW-0676">Redox-active center</keyword>
<dbReference type="PIRSF" id="PIRSF000077">
    <property type="entry name" value="Thioredoxin"/>
    <property type="match status" value="1"/>
</dbReference>
<protein>
    <recommendedName>
        <fullName evidence="2">Thioredoxin</fullName>
    </recommendedName>
</protein>
<dbReference type="GO" id="GO:0015035">
    <property type="term" value="F:protein-disulfide reductase activity"/>
    <property type="evidence" value="ECO:0007669"/>
    <property type="project" value="InterPro"/>
</dbReference>
<evidence type="ECO:0000256" key="2">
    <source>
        <dbReference type="PIRNR" id="PIRNR000077"/>
    </source>
</evidence>
<feature type="active site" description="Nucleophile" evidence="3">
    <location>
        <position position="33"/>
    </location>
</feature>
<dbReference type="InterPro" id="IPR013766">
    <property type="entry name" value="Thioredoxin_domain"/>
</dbReference>
<dbReference type="Pfam" id="PF00085">
    <property type="entry name" value="Thioredoxin"/>
    <property type="match status" value="1"/>
</dbReference>
<comment type="caution">
    <text evidence="6">The sequence shown here is derived from an EMBL/GenBank/DDBJ whole genome shotgun (WGS) entry which is preliminary data.</text>
</comment>
<dbReference type="Proteomes" id="UP001214638">
    <property type="component" value="Unassembled WGS sequence"/>
</dbReference>
<evidence type="ECO:0000259" key="5">
    <source>
        <dbReference type="PROSITE" id="PS51352"/>
    </source>
</evidence>
<dbReference type="PROSITE" id="PS51352">
    <property type="entry name" value="THIOREDOXIN_2"/>
    <property type="match status" value="1"/>
</dbReference>
<dbReference type="GeneID" id="94335499"/>
<keyword evidence="7" id="KW-1185">Reference proteome</keyword>
<evidence type="ECO:0000256" key="1">
    <source>
        <dbReference type="ARBA" id="ARBA00023157"/>
    </source>
</evidence>
<dbReference type="CDD" id="cd02947">
    <property type="entry name" value="TRX_family"/>
    <property type="match status" value="1"/>
</dbReference>